<proteinExistence type="predicted"/>
<dbReference type="AlphaFoldDB" id="A0A9Q3GD84"/>
<keyword evidence="7" id="KW-1185">Reference proteome</keyword>
<dbReference type="InterPro" id="IPR052035">
    <property type="entry name" value="ZnF_BED_domain_contain"/>
</dbReference>
<keyword evidence="4" id="KW-0862">Zinc</keyword>
<keyword evidence="2" id="KW-0479">Metal-binding</keyword>
<dbReference type="PANTHER" id="PTHR46481">
    <property type="entry name" value="ZINC FINGER BED DOMAIN-CONTAINING PROTEIN 4"/>
    <property type="match status" value="1"/>
</dbReference>
<evidence type="ECO:0000256" key="3">
    <source>
        <dbReference type="ARBA" id="ARBA00022771"/>
    </source>
</evidence>
<evidence type="ECO:0000256" key="2">
    <source>
        <dbReference type="ARBA" id="ARBA00022723"/>
    </source>
</evidence>
<reference evidence="6" key="1">
    <citation type="submission" date="2021-03" db="EMBL/GenBank/DDBJ databases">
        <title>Draft genome sequence of rust myrtle Austropuccinia psidii MF-1, a brazilian biotype.</title>
        <authorList>
            <person name="Quecine M.C."/>
            <person name="Pachon D.M.R."/>
            <person name="Bonatelli M.L."/>
            <person name="Correr F.H."/>
            <person name="Franceschini L.M."/>
            <person name="Leite T.F."/>
            <person name="Margarido G.R.A."/>
            <person name="Almeida C.A."/>
            <person name="Ferrarezi J.A."/>
            <person name="Labate C.A."/>
        </authorList>
    </citation>
    <scope>NUCLEOTIDE SEQUENCE</scope>
    <source>
        <strain evidence="6">MF-1</strain>
    </source>
</reference>
<evidence type="ECO:0000256" key="4">
    <source>
        <dbReference type="ARBA" id="ARBA00022833"/>
    </source>
</evidence>
<keyword evidence="5" id="KW-0539">Nucleus</keyword>
<keyword evidence="3" id="KW-0863">Zinc-finger</keyword>
<dbReference type="EMBL" id="AVOT02000536">
    <property type="protein sequence ID" value="MBW0463373.1"/>
    <property type="molecule type" value="Genomic_DNA"/>
</dbReference>
<dbReference type="SUPFAM" id="SSF53098">
    <property type="entry name" value="Ribonuclease H-like"/>
    <property type="match status" value="1"/>
</dbReference>
<protein>
    <submittedName>
        <fullName evidence="6">Uncharacterized protein</fullName>
    </submittedName>
</protein>
<comment type="caution">
    <text evidence="6">The sequence shown here is derived from an EMBL/GenBank/DDBJ whole genome shotgun (WGS) entry which is preliminary data.</text>
</comment>
<organism evidence="6 7">
    <name type="scientific">Austropuccinia psidii MF-1</name>
    <dbReference type="NCBI Taxonomy" id="1389203"/>
    <lineage>
        <taxon>Eukaryota</taxon>
        <taxon>Fungi</taxon>
        <taxon>Dikarya</taxon>
        <taxon>Basidiomycota</taxon>
        <taxon>Pucciniomycotina</taxon>
        <taxon>Pucciniomycetes</taxon>
        <taxon>Pucciniales</taxon>
        <taxon>Sphaerophragmiaceae</taxon>
        <taxon>Austropuccinia</taxon>
    </lineage>
</organism>
<dbReference type="OrthoDB" id="2749294at2759"/>
<dbReference type="PANTHER" id="PTHR46481:SF10">
    <property type="entry name" value="ZINC FINGER BED DOMAIN-CONTAINING PROTEIN 39"/>
    <property type="match status" value="1"/>
</dbReference>
<name>A0A9Q3GD84_9BASI</name>
<accession>A0A9Q3GD84</accession>
<dbReference type="InterPro" id="IPR012337">
    <property type="entry name" value="RNaseH-like_sf"/>
</dbReference>
<dbReference type="GO" id="GO:0005634">
    <property type="term" value="C:nucleus"/>
    <property type="evidence" value="ECO:0007669"/>
    <property type="project" value="UniProtKB-SubCell"/>
</dbReference>
<evidence type="ECO:0000313" key="6">
    <source>
        <dbReference type="EMBL" id="MBW0463373.1"/>
    </source>
</evidence>
<sequence>MKTLESFKLEQKRICIMTYNASSNYHMAQKLEENLVSLNSAMQQIGCMAHIIHLATWDGLSTFSLDSTSPDNNMPPDDWINNFISIETLVNSQDVMPLRYNTIISQVSRLASYLNHSPQQRDKFITTVHLVYNGTTPKNVTSLFLHVSTCWNSTYDMLE</sequence>
<evidence type="ECO:0000256" key="1">
    <source>
        <dbReference type="ARBA" id="ARBA00004123"/>
    </source>
</evidence>
<dbReference type="Proteomes" id="UP000765509">
    <property type="component" value="Unassembled WGS sequence"/>
</dbReference>
<evidence type="ECO:0000256" key="5">
    <source>
        <dbReference type="ARBA" id="ARBA00023242"/>
    </source>
</evidence>
<evidence type="ECO:0000313" key="7">
    <source>
        <dbReference type="Proteomes" id="UP000765509"/>
    </source>
</evidence>
<comment type="subcellular location">
    <subcellularLocation>
        <location evidence="1">Nucleus</location>
    </subcellularLocation>
</comment>
<gene>
    <name evidence="6" type="ORF">O181_003088</name>
</gene>
<dbReference type="GO" id="GO:0008270">
    <property type="term" value="F:zinc ion binding"/>
    <property type="evidence" value="ECO:0007669"/>
    <property type="project" value="UniProtKB-KW"/>
</dbReference>